<comment type="subcellular location">
    <subcellularLocation>
        <location evidence="1">Nucleus</location>
    </subcellularLocation>
</comment>
<feature type="domain" description="Nucleoporin Nup159/Nup146 N-terminal" evidence="5">
    <location>
        <begin position="11"/>
        <end position="106"/>
    </location>
</feature>
<dbReference type="Pfam" id="PF16755">
    <property type="entry name" value="Beta-prop_NUP159_NUP214"/>
    <property type="match status" value="2"/>
</dbReference>
<evidence type="ECO:0000256" key="3">
    <source>
        <dbReference type="ARBA" id="ARBA00023242"/>
    </source>
</evidence>
<keyword evidence="7" id="KW-1185">Reference proteome</keyword>
<gene>
    <name evidence="6" type="ORF">NQ317_012933</name>
</gene>
<evidence type="ECO:0000259" key="5">
    <source>
        <dbReference type="Pfam" id="PF16755"/>
    </source>
</evidence>
<evidence type="ECO:0000313" key="6">
    <source>
        <dbReference type="EMBL" id="KAJ8969944.1"/>
    </source>
</evidence>
<keyword evidence="3" id="KW-0539">Nucleus</keyword>
<keyword evidence="2" id="KW-0813">Transport</keyword>
<dbReference type="Proteomes" id="UP001162164">
    <property type="component" value="Unassembled WGS sequence"/>
</dbReference>
<dbReference type="EMBL" id="JAPWTJ010001689">
    <property type="protein sequence ID" value="KAJ8969944.1"/>
    <property type="molecule type" value="Genomic_DNA"/>
</dbReference>
<proteinExistence type="predicted"/>
<sequence length="555" mass="60251">TSIGISELPAAAEATSFCWSPKGKQIAVGSKNCKITQYKPDLKAVKVINEPPLSRPHSLISLQWVSNYQFIGIYQSTEPEGSAKMIVIDAPKTGQATYTNYEDICYSGTTSSNSTELGVLGASGDVWTQWIISDSARAELPLSSKHQETLPIGLALDISPTRPFPWNESAIPPCPYLLLLSHQGVLCIFNVVNLKQGVPSICTPSDPVHDTSGAQQFVTISPQTQQSVTMASVLPQQNIPATISTKAAEPAFSFVAPQGISAAGGRGLTQPQPTYAATGLLFGAKAPENKPLFGGGAIENKSFFGGQATENKPLFGGQTTEAKPLFGGQAAEGQLLFGEKTPESKPQFGGQTTGTNPLLGGQTPENKSLLGGQGALTPISPQQLTTQASLFGGQTVITPISKPQSSSTSVVPNDNINSLQEFVKEIVDISIGENSEVHYLKQNLIQCWAWFEEARSRYNCSKDETMSLLLRSQPLDSATEKRQQDLTKLMYYIESQLSQASRALDEQWDNFQDYAKKTYRIKMPTMETIFQTMVRQSAVLQKQLYIERHSKQTEE</sequence>
<evidence type="ECO:0000256" key="1">
    <source>
        <dbReference type="ARBA" id="ARBA00004123"/>
    </source>
</evidence>
<evidence type="ECO:0000256" key="4">
    <source>
        <dbReference type="SAM" id="MobiDB-lite"/>
    </source>
</evidence>
<protein>
    <recommendedName>
        <fullName evidence="5">Nucleoporin Nup159/Nup146 N-terminal domain-containing protein</fullName>
    </recommendedName>
</protein>
<dbReference type="InterPro" id="IPR039462">
    <property type="entry name" value="Nup159/Nup146_N"/>
</dbReference>
<dbReference type="PANTHER" id="PTHR23193:SF46">
    <property type="entry name" value="NUCLEAR PORE COMPLEX PROTEIN NUP214"/>
    <property type="match status" value="1"/>
</dbReference>
<accession>A0ABQ9IZY3</accession>
<reference evidence="6" key="1">
    <citation type="journal article" date="2023" name="Insect Mol. Biol.">
        <title>Genome sequencing provides insights into the evolution of gene families encoding plant cell wall-degrading enzymes in longhorned beetles.</title>
        <authorList>
            <person name="Shin N.R."/>
            <person name="Okamura Y."/>
            <person name="Kirsch R."/>
            <person name="Pauchet Y."/>
        </authorList>
    </citation>
    <scope>NUCLEOTIDE SEQUENCE</scope>
    <source>
        <strain evidence="6">MMC_N1</strain>
    </source>
</reference>
<dbReference type="PANTHER" id="PTHR23193">
    <property type="entry name" value="NUCLEAR PORE COMPLEX PROTEIN NUP"/>
    <property type="match status" value="1"/>
</dbReference>
<feature type="non-terminal residue" evidence="6">
    <location>
        <position position="1"/>
    </location>
</feature>
<feature type="region of interest" description="Disordered" evidence="4">
    <location>
        <begin position="342"/>
        <end position="367"/>
    </location>
</feature>
<dbReference type="SUPFAM" id="SSF117289">
    <property type="entry name" value="Nucleoporin domain"/>
    <property type="match status" value="1"/>
</dbReference>
<evidence type="ECO:0000256" key="2">
    <source>
        <dbReference type="ARBA" id="ARBA00022448"/>
    </source>
</evidence>
<dbReference type="InterPro" id="IPR026054">
    <property type="entry name" value="Nucleoporin"/>
</dbReference>
<evidence type="ECO:0000313" key="7">
    <source>
        <dbReference type="Proteomes" id="UP001162164"/>
    </source>
</evidence>
<dbReference type="InterPro" id="IPR015943">
    <property type="entry name" value="WD40/YVTN_repeat-like_dom_sf"/>
</dbReference>
<feature type="domain" description="Nucleoporin Nup159/Nup146 N-terminal" evidence="5">
    <location>
        <begin position="110"/>
        <end position="186"/>
    </location>
</feature>
<dbReference type="Gene3D" id="2.130.10.10">
    <property type="entry name" value="YVTN repeat-like/Quinoprotein amine dehydrogenase"/>
    <property type="match status" value="2"/>
</dbReference>
<name>A0ABQ9IZY3_9CUCU</name>
<comment type="caution">
    <text evidence="6">The sequence shown here is derived from an EMBL/GenBank/DDBJ whole genome shotgun (WGS) entry which is preliminary data.</text>
</comment>
<organism evidence="6 7">
    <name type="scientific">Molorchus minor</name>
    <dbReference type="NCBI Taxonomy" id="1323400"/>
    <lineage>
        <taxon>Eukaryota</taxon>
        <taxon>Metazoa</taxon>
        <taxon>Ecdysozoa</taxon>
        <taxon>Arthropoda</taxon>
        <taxon>Hexapoda</taxon>
        <taxon>Insecta</taxon>
        <taxon>Pterygota</taxon>
        <taxon>Neoptera</taxon>
        <taxon>Endopterygota</taxon>
        <taxon>Coleoptera</taxon>
        <taxon>Polyphaga</taxon>
        <taxon>Cucujiformia</taxon>
        <taxon>Chrysomeloidea</taxon>
        <taxon>Cerambycidae</taxon>
        <taxon>Lamiinae</taxon>
        <taxon>Monochamini</taxon>
        <taxon>Molorchus</taxon>
    </lineage>
</organism>